<dbReference type="Gene3D" id="3.40.50.1820">
    <property type="entry name" value="alpha/beta hydrolase"/>
    <property type="match status" value="1"/>
</dbReference>
<comment type="caution">
    <text evidence="7">The sequence shown here is derived from an EMBL/GenBank/DDBJ whole genome shotgun (WGS) entry which is preliminary data.</text>
</comment>
<dbReference type="PANTHER" id="PTHR33630:SF9">
    <property type="entry name" value="CUTINASE 4"/>
    <property type="match status" value="1"/>
</dbReference>
<dbReference type="PANTHER" id="PTHR33630">
    <property type="entry name" value="CUTINASE RV1984C-RELATED-RELATED"/>
    <property type="match status" value="1"/>
</dbReference>
<evidence type="ECO:0000313" key="7">
    <source>
        <dbReference type="EMBL" id="MFF0452973.1"/>
    </source>
</evidence>
<dbReference type="SUPFAM" id="SSF53474">
    <property type="entry name" value="alpha/beta-Hydrolases"/>
    <property type="match status" value="1"/>
</dbReference>
<evidence type="ECO:0000256" key="6">
    <source>
        <dbReference type="SAM" id="SignalP"/>
    </source>
</evidence>
<gene>
    <name evidence="7" type="ORF">ACFYTH_06340</name>
</gene>
<feature type="region of interest" description="Disordered" evidence="5">
    <location>
        <begin position="178"/>
        <end position="200"/>
    </location>
</feature>
<protein>
    <submittedName>
        <fullName evidence="7">Cutinase family protein</fullName>
    </submittedName>
</protein>
<evidence type="ECO:0000256" key="1">
    <source>
        <dbReference type="ARBA" id="ARBA00007534"/>
    </source>
</evidence>
<keyword evidence="4" id="KW-1015">Disulfide bond</keyword>
<dbReference type="RefSeq" id="WP_387249735.1">
    <property type="nucleotide sequence ID" value="NZ_JBIALX010000002.1"/>
</dbReference>
<keyword evidence="2" id="KW-0719">Serine esterase</keyword>
<name>A0ABW6ND22_9NOCA</name>
<keyword evidence="3" id="KW-0378">Hydrolase</keyword>
<accession>A0ABW6ND22</accession>
<comment type="similarity">
    <text evidence="1">Belongs to the cutinase family.</text>
</comment>
<keyword evidence="8" id="KW-1185">Reference proteome</keyword>
<dbReference type="EMBL" id="JBIALX010000002">
    <property type="protein sequence ID" value="MFF0452973.1"/>
    <property type="molecule type" value="Genomic_DNA"/>
</dbReference>
<evidence type="ECO:0000256" key="4">
    <source>
        <dbReference type="ARBA" id="ARBA00023157"/>
    </source>
</evidence>
<evidence type="ECO:0000313" key="8">
    <source>
        <dbReference type="Proteomes" id="UP001601521"/>
    </source>
</evidence>
<dbReference type="SMART" id="SM01110">
    <property type="entry name" value="Cutinase"/>
    <property type="match status" value="1"/>
</dbReference>
<organism evidence="7 8">
    <name type="scientific">Nocardia africana</name>
    <dbReference type="NCBI Taxonomy" id="134964"/>
    <lineage>
        <taxon>Bacteria</taxon>
        <taxon>Bacillati</taxon>
        <taxon>Actinomycetota</taxon>
        <taxon>Actinomycetes</taxon>
        <taxon>Mycobacteriales</taxon>
        <taxon>Nocardiaceae</taxon>
        <taxon>Nocardia</taxon>
    </lineage>
</organism>
<feature type="chain" id="PRO_5046009164" evidence="6">
    <location>
        <begin position="26"/>
        <end position="414"/>
    </location>
</feature>
<evidence type="ECO:0000256" key="3">
    <source>
        <dbReference type="ARBA" id="ARBA00022801"/>
    </source>
</evidence>
<dbReference type="InterPro" id="IPR000675">
    <property type="entry name" value="Cutinase/axe"/>
</dbReference>
<dbReference type="InterPro" id="IPR029058">
    <property type="entry name" value="AB_hydrolase_fold"/>
</dbReference>
<evidence type="ECO:0000256" key="2">
    <source>
        <dbReference type="ARBA" id="ARBA00022487"/>
    </source>
</evidence>
<dbReference type="Pfam" id="PF01083">
    <property type="entry name" value="Cutinase"/>
    <property type="match status" value="1"/>
</dbReference>
<dbReference type="Proteomes" id="UP001601521">
    <property type="component" value="Unassembled WGS sequence"/>
</dbReference>
<sequence>MTRTCVRARTAAAALLVFLAAIALAMPVPAVASPDPDPGCPALWVLGVQGTGQSSPEASRIDDTGMLGALIGPVTAAAPGLVRHTYVPYAAGFGGAPGAGGGAEPYARSVADVIADLATEAQRIVNQCPQTELALVGYSQGAQAVSQLARAIGAGNGPVPAGKVAAVALYANPERRAGGPVLPGRPGQITPDPAPGTSGAAVSTVQLGAPPASGSGIADDDADYGALSGRVLDICAEGDLACSAPEHAALLRIGALIAAQADLSNPIGAVASLQQLLSRALGSAWTTIVLDDVAVSPATVDYMPRKTLAQRMIEASDPRVAGPSPERAGEAGRRWTELTATVAAHPAELVKLVGQLAGAWGQLLADNADLANPAVWARLAGAVAAHDGYAAAGQLGSGIAWLVAVAHDLAGGHQ</sequence>
<reference evidence="7 8" key="1">
    <citation type="submission" date="2024-10" db="EMBL/GenBank/DDBJ databases">
        <title>The Natural Products Discovery Center: Release of the First 8490 Sequenced Strains for Exploring Actinobacteria Biosynthetic Diversity.</title>
        <authorList>
            <person name="Kalkreuter E."/>
            <person name="Kautsar S.A."/>
            <person name="Yang D."/>
            <person name="Bader C.D."/>
            <person name="Teijaro C.N."/>
            <person name="Fluegel L."/>
            <person name="Davis C.M."/>
            <person name="Simpson J.R."/>
            <person name="Lauterbach L."/>
            <person name="Steele A.D."/>
            <person name="Gui C."/>
            <person name="Meng S."/>
            <person name="Li G."/>
            <person name="Viehrig K."/>
            <person name="Ye F."/>
            <person name="Su P."/>
            <person name="Kiefer A.F."/>
            <person name="Nichols A."/>
            <person name="Cepeda A.J."/>
            <person name="Yan W."/>
            <person name="Fan B."/>
            <person name="Jiang Y."/>
            <person name="Adhikari A."/>
            <person name="Zheng C.-J."/>
            <person name="Schuster L."/>
            <person name="Cowan T.M."/>
            <person name="Smanski M.J."/>
            <person name="Chevrette M.G."/>
            <person name="De Carvalho L.P.S."/>
            <person name="Shen B."/>
        </authorList>
    </citation>
    <scope>NUCLEOTIDE SEQUENCE [LARGE SCALE GENOMIC DNA]</scope>
    <source>
        <strain evidence="7 8">NPDC004550</strain>
    </source>
</reference>
<keyword evidence="6" id="KW-0732">Signal</keyword>
<evidence type="ECO:0000256" key="5">
    <source>
        <dbReference type="SAM" id="MobiDB-lite"/>
    </source>
</evidence>
<proteinExistence type="inferred from homology"/>
<feature type="signal peptide" evidence="6">
    <location>
        <begin position="1"/>
        <end position="25"/>
    </location>
</feature>